<keyword evidence="3 6" id="KW-0812">Transmembrane</keyword>
<feature type="transmembrane region" description="Helical" evidence="6">
    <location>
        <begin position="208"/>
        <end position="233"/>
    </location>
</feature>
<keyword evidence="2" id="KW-1003">Cell membrane</keyword>
<keyword evidence="8" id="KW-1185">Reference proteome</keyword>
<feature type="transmembrane region" description="Helical" evidence="6">
    <location>
        <begin position="31"/>
        <end position="50"/>
    </location>
</feature>
<evidence type="ECO:0000313" key="8">
    <source>
        <dbReference type="Proteomes" id="UP001642540"/>
    </source>
</evidence>
<accession>A0ABP1S838</accession>
<dbReference type="InterPro" id="IPR013604">
    <property type="entry name" value="7TM_chemorcpt"/>
</dbReference>
<reference evidence="7 8" key="1">
    <citation type="submission" date="2024-08" db="EMBL/GenBank/DDBJ databases">
        <authorList>
            <person name="Cucini C."/>
            <person name="Frati F."/>
        </authorList>
    </citation>
    <scope>NUCLEOTIDE SEQUENCE [LARGE SCALE GENOMIC DNA]</scope>
</reference>
<evidence type="ECO:0000256" key="4">
    <source>
        <dbReference type="ARBA" id="ARBA00022989"/>
    </source>
</evidence>
<evidence type="ECO:0000256" key="5">
    <source>
        <dbReference type="ARBA" id="ARBA00023136"/>
    </source>
</evidence>
<organism evidence="7 8">
    <name type="scientific">Orchesella dallaii</name>
    <dbReference type="NCBI Taxonomy" id="48710"/>
    <lineage>
        <taxon>Eukaryota</taxon>
        <taxon>Metazoa</taxon>
        <taxon>Ecdysozoa</taxon>
        <taxon>Arthropoda</taxon>
        <taxon>Hexapoda</taxon>
        <taxon>Collembola</taxon>
        <taxon>Entomobryomorpha</taxon>
        <taxon>Entomobryoidea</taxon>
        <taxon>Orchesellidae</taxon>
        <taxon>Orchesellinae</taxon>
        <taxon>Orchesella</taxon>
    </lineage>
</organism>
<feature type="transmembrane region" description="Helical" evidence="6">
    <location>
        <begin position="62"/>
        <end position="81"/>
    </location>
</feature>
<feature type="transmembrane region" description="Helical" evidence="6">
    <location>
        <begin position="117"/>
        <end position="139"/>
    </location>
</feature>
<dbReference type="Pfam" id="PF08395">
    <property type="entry name" value="7tm_7"/>
    <property type="match status" value="1"/>
</dbReference>
<protein>
    <recommendedName>
        <fullName evidence="9">Gustatory receptor</fullName>
    </recommendedName>
</protein>
<comment type="subcellular location">
    <subcellularLocation>
        <location evidence="1">Cell membrane</location>
        <topology evidence="1">Multi-pass membrane protein</topology>
    </subcellularLocation>
</comment>
<proteinExistence type="predicted"/>
<sequence length="334" mass="38719">MLNITGVSPFEFDKETRQLIKRPFPSYPQRVKILGLFIIDCTLFAQIIYFRDSFPVSAILETLIYLIGAIIVVTCPYHMWIHQNAIVELYNLLLQFENQEKYKTKFQESIQKLEMKLLQLIQLIAITTAPTLINLYAIAPSIWSLWDLSGGCVFLLIPVAFVICFCIRYYNRVFGRILQGTTCTEEDLRFYYKLRILHRHFIKIQEGFIIAALLFVANAYVILGFYMLFTFGWSLPLPKIVLCMFCGVDCLLIIIVYCGVFGGLHSESEETLLLFRKRFMPLLQGKNRRLKDRLVKSFQPLKVAIGVSNYVDKLTPLVMIQFCIDQIVSLMLVK</sequence>
<evidence type="ECO:0000256" key="1">
    <source>
        <dbReference type="ARBA" id="ARBA00004651"/>
    </source>
</evidence>
<gene>
    <name evidence="7" type="ORF">ODALV1_LOCUS30946</name>
</gene>
<comment type="caution">
    <text evidence="7">The sequence shown here is derived from an EMBL/GenBank/DDBJ whole genome shotgun (WGS) entry which is preliminary data.</text>
</comment>
<keyword evidence="4 6" id="KW-1133">Transmembrane helix</keyword>
<feature type="transmembrane region" description="Helical" evidence="6">
    <location>
        <begin position="239"/>
        <end position="264"/>
    </location>
</feature>
<feature type="transmembrane region" description="Helical" evidence="6">
    <location>
        <begin position="145"/>
        <end position="170"/>
    </location>
</feature>
<dbReference type="Proteomes" id="UP001642540">
    <property type="component" value="Unassembled WGS sequence"/>
</dbReference>
<dbReference type="EMBL" id="CAXLJM020000164">
    <property type="protein sequence ID" value="CAL8146823.1"/>
    <property type="molecule type" value="Genomic_DNA"/>
</dbReference>
<evidence type="ECO:0008006" key="9">
    <source>
        <dbReference type="Google" id="ProtNLM"/>
    </source>
</evidence>
<keyword evidence="5 6" id="KW-0472">Membrane</keyword>
<evidence type="ECO:0000313" key="7">
    <source>
        <dbReference type="EMBL" id="CAL8146823.1"/>
    </source>
</evidence>
<evidence type="ECO:0000256" key="6">
    <source>
        <dbReference type="SAM" id="Phobius"/>
    </source>
</evidence>
<evidence type="ECO:0000256" key="2">
    <source>
        <dbReference type="ARBA" id="ARBA00022475"/>
    </source>
</evidence>
<name>A0ABP1S838_9HEXA</name>
<evidence type="ECO:0000256" key="3">
    <source>
        <dbReference type="ARBA" id="ARBA00022692"/>
    </source>
</evidence>